<evidence type="ECO:0000256" key="2">
    <source>
        <dbReference type="ARBA" id="ARBA00007599"/>
    </source>
</evidence>
<keyword evidence="9" id="KW-0460">Magnesium</keyword>
<sequence>MIIYETQSEKETFKIGHQLAENSKPGDIYCLLGDLGVGKTVFSKGFATGLGITEPITSPTFTIVQVYEAEKPLYHFDMYRIEDEDELEMIGYEDYFYGQGVCLVEWANNVEEVIPKNAKWITIEKDLEKGFDYRKITIK</sequence>
<dbReference type="GO" id="GO:0002949">
    <property type="term" value="P:tRNA threonylcarbamoyladenosine modification"/>
    <property type="evidence" value="ECO:0007669"/>
    <property type="project" value="InterPro"/>
</dbReference>
<dbReference type="GO" id="GO:0005737">
    <property type="term" value="C:cytoplasm"/>
    <property type="evidence" value="ECO:0007669"/>
    <property type="project" value="UniProtKB-SubCell"/>
</dbReference>
<gene>
    <name evidence="11" type="primary">tsaE</name>
    <name evidence="11" type="ORF">H9872_00230</name>
</gene>
<evidence type="ECO:0000256" key="5">
    <source>
        <dbReference type="ARBA" id="ARBA00022694"/>
    </source>
</evidence>
<evidence type="ECO:0000256" key="10">
    <source>
        <dbReference type="ARBA" id="ARBA00032441"/>
    </source>
</evidence>
<evidence type="ECO:0000313" key="11">
    <source>
        <dbReference type="EMBL" id="MBU3803175.1"/>
    </source>
</evidence>
<dbReference type="SUPFAM" id="SSF52540">
    <property type="entry name" value="P-loop containing nucleoside triphosphate hydrolases"/>
    <property type="match status" value="1"/>
</dbReference>
<dbReference type="AlphaFoldDB" id="A0A9E2KA19"/>
<dbReference type="InterPro" id="IPR003442">
    <property type="entry name" value="T6A_TsaE"/>
</dbReference>
<evidence type="ECO:0000256" key="6">
    <source>
        <dbReference type="ARBA" id="ARBA00022723"/>
    </source>
</evidence>
<comment type="caution">
    <text evidence="11">The sequence shown here is derived from an EMBL/GenBank/DDBJ whole genome shotgun (WGS) entry which is preliminary data.</text>
</comment>
<evidence type="ECO:0000256" key="1">
    <source>
        <dbReference type="ARBA" id="ARBA00004496"/>
    </source>
</evidence>
<dbReference type="PANTHER" id="PTHR33540">
    <property type="entry name" value="TRNA THREONYLCARBAMOYLADENOSINE BIOSYNTHESIS PROTEIN TSAE"/>
    <property type="match status" value="1"/>
</dbReference>
<dbReference type="PANTHER" id="PTHR33540:SF2">
    <property type="entry name" value="TRNA THREONYLCARBAMOYLADENOSINE BIOSYNTHESIS PROTEIN TSAE"/>
    <property type="match status" value="1"/>
</dbReference>
<protein>
    <recommendedName>
        <fullName evidence="3">tRNA threonylcarbamoyladenosine biosynthesis protein TsaE</fullName>
    </recommendedName>
    <alternativeName>
        <fullName evidence="10">t(6)A37 threonylcarbamoyladenosine biosynthesis protein TsaE</fullName>
    </alternativeName>
</protein>
<evidence type="ECO:0000256" key="3">
    <source>
        <dbReference type="ARBA" id="ARBA00019010"/>
    </source>
</evidence>
<dbReference type="GO" id="GO:0046872">
    <property type="term" value="F:metal ion binding"/>
    <property type="evidence" value="ECO:0007669"/>
    <property type="project" value="UniProtKB-KW"/>
</dbReference>
<name>A0A9E2KA19_9FIRM</name>
<proteinExistence type="inferred from homology"/>
<accession>A0A9E2KA19</accession>
<dbReference type="NCBIfam" id="TIGR00150">
    <property type="entry name" value="T6A_YjeE"/>
    <property type="match status" value="1"/>
</dbReference>
<evidence type="ECO:0000256" key="4">
    <source>
        <dbReference type="ARBA" id="ARBA00022490"/>
    </source>
</evidence>
<evidence type="ECO:0000313" key="12">
    <source>
        <dbReference type="Proteomes" id="UP000824229"/>
    </source>
</evidence>
<evidence type="ECO:0000256" key="8">
    <source>
        <dbReference type="ARBA" id="ARBA00022840"/>
    </source>
</evidence>
<reference evidence="11" key="1">
    <citation type="journal article" date="2021" name="PeerJ">
        <title>Extensive microbial diversity within the chicken gut microbiome revealed by metagenomics and culture.</title>
        <authorList>
            <person name="Gilroy R."/>
            <person name="Ravi A."/>
            <person name="Getino M."/>
            <person name="Pursley I."/>
            <person name="Horton D.L."/>
            <person name="Alikhan N.F."/>
            <person name="Baker D."/>
            <person name="Gharbi K."/>
            <person name="Hall N."/>
            <person name="Watson M."/>
            <person name="Adriaenssens E.M."/>
            <person name="Foster-Nyarko E."/>
            <person name="Jarju S."/>
            <person name="Secka A."/>
            <person name="Antonio M."/>
            <person name="Oren A."/>
            <person name="Chaudhuri R.R."/>
            <person name="La Ragione R."/>
            <person name="Hildebrand F."/>
            <person name="Pallen M.J."/>
        </authorList>
    </citation>
    <scope>NUCLEOTIDE SEQUENCE</scope>
    <source>
        <strain evidence="11">B5-657</strain>
    </source>
</reference>
<keyword evidence="6" id="KW-0479">Metal-binding</keyword>
<evidence type="ECO:0000256" key="9">
    <source>
        <dbReference type="ARBA" id="ARBA00022842"/>
    </source>
</evidence>
<comment type="similarity">
    <text evidence="2">Belongs to the TsaE family.</text>
</comment>
<dbReference type="GO" id="GO:0005524">
    <property type="term" value="F:ATP binding"/>
    <property type="evidence" value="ECO:0007669"/>
    <property type="project" value="UniProtKB-KW"/>
</dbReference>
<dbReference type="Proteomes" id="UP000824229">
    <property type="component" value="Unassembled WGS sequence"/>
</dbReference>
<keyword evidence="8" id="KW-0067">ATP-binding</keyword>
<organism evidence="11 12">
    <name type="scientific">Candidatus Cellulosilyticum pullistercoris</name>
    <dbReference type="NCBI Taxonomy" id="2838521"/>
    <lineage>
        <taxon>Bacteria</taxon>
        <taxon>Bacillati</taxon>
        <taxon>Bacillota</taxon>
        <taxon>Clostridia</taxon>
        <taxon>Lachnospirales</taxon>
        <taxon>Cellulosilyticaceae</taxon>
        <taxon>Cellulosilyticum</taxon>
    </lineage>
</organism>
<dbReference type="Pfam" id="PF02367">
    <property type="entry name" value="TsaE"/>
    <property type="match status" value="1"/>
</dbReference>
<reference evidence="11" key="2">
    <citation type="submission" date="2021-04" db="EMBL/GenBank/DDBJ databases">
        <authorList>
            <person name="Gilroy R."/>
        </authorList>
    </citation>
    <scope>NUCLEOTIDE SEQUENCE</scope>
    <source>
        <strain evidence="11">B5-657</strain>
    </source>
</reference>
<dbReference type="Gene3D" id="3.40.50.300">
    <property type="entry name" value="P-loop containing nucleotide triphosphate hydrolases"/>
    <property type="match status" value="1"/>
</dbReference>
<keyword evidence="4" id="KW-0963">Cytoplasm</keyword>
<keyword evidence="7" id="KW-0547">Nucleotide-binding</keyword>
<comment type="subcellular location">
    <subcellularLocation>
        <location evidence="1">Cytoplasm</location>
    </subcellularLocation>
</comment>
<keyword evidence="5" id="KW-0819">tRNA processing</keyword>
<evidence type="ECO:0000256" key="7">
    <source>
        <dbReference type="ARBA" id="ARBA00022741"/>
    </source>
</evidence>
<dbReference type="InterPro" id="IPR027417">
    <property type="entry name" value="P-loop_NTPase"/>
</dbReference>
<dbReference type="EMBL" id="JAHLFQ010000005">
    <property type="protein sequence ID" value="MBU3803175.1"/>
    <property type="molecule type" value="Genomic_DNA"/>
</dbReference>